<dbReference type="Proteomes" id="UP001145094">
    <property type="component" value="Unassembled WGS sequence"/>
</dbReference>
<dbReference type="EMBL" id="BSCH01000014">
    <property type="protein sequence ID" value="GLG90799.1"/>
    <property type="molecule type" value="Genomic_DNA"/>
</dbReference>
<reference evidence="2 4" key="5">
    <citation type="journal article" date="2023" name="Int. J. Syst. Evol. Microbiol.">
        <title>Sellimonas catena sp. nov., isolated from human faeces.</title>
        <authorList>
            <person name="Hisatomi A."/>
            <person name="Ohkuma M."/>
            <person name="Sakamoto M."/>
        </authorList>
    </citation>
    <scope>NUCLEOTIDE SEQUENCE</scope>
    <source>
        <strain evidence="1 4">12EGH17</strain>
        <strain evidence="2">18CBH55</strain>
    </source>
</reference>
<evidence type="ECO:0000313" key="3">
    <source>
        <dbReference type="Proteomes" id="UP001145094"/>
    </source>
</evidence>
<comment type="caution">
    <text evidence="2">The sequence shown here is derived from an EMBL/GenBank/DDBJ whole genome shotgun (WGS) entry which is preliminary data.</text>
</comment>
<name>A0A9W6FFY9_9FIRM</name>
<evidence type="ECO:0000313" key="4">
    <source>
        <dbReference type="Proteomes" id="UP001145145"/>
    </source>
</evidence>
<gene>
    <name evidence="1" type="ORF">Selli1_18960</name>
    <name evidence="2" type="ORF">Selli2_22260</name>
</gene>
<protein>
    <submittedName>
        <fullName evidence="2">Uncharacterized protein</fullName>
    </submittedName>
</protein>
<dbReference type="AlphaFoldDB" id="A0A9W6FFY9"/>
<accession>A0A9W6FFY9</accession>
<keyword evidence="4" id="KW-1185">Reference proteome</keyword>
<proteinExistence type="predicted"/>
<reference evidence="2" key="3">
    <citation type="submission" date="2022-11" db="EMBL/GenBank/DDBJ databases">
        <title>Draft genome sequence of Sellimonas catena strain 18CBH55.</title>
        <authorList>
            <person name="Atsushi H."/>
            <person name="Moriya O."/>
            <person name="Mitsuo S."/>
        </authorList>
    </citation>
    <scope>NUCLEOTIDE SEQUENCE</scope>
    <source>
        <strain evidence="2">18CBH55</strain>
    </source>
</reference>
<dbReference type="EMBL" id="BSBO01000018">
    <property type="protein sequence ID" value="GLG04722.1"/>
    <property type="molecule type" value="Genomic_DNA"/>
</dbReference>
<reference evidence="1" key="1">
    <citation type="submission" date="2022-11" db="EMBL/GenBank/DDBJ databases">
        <title>Draft genome sequence of Sellimonas catena strain 12EGH17.</title>
        <authorList>
            <person name="Atsushi H."/>
            <person name="Moriya O."/>
            <person name="Mitsuo S."/>
        </authorList>
    </citation>
    <scope>NUCLEOTIDE SEQUENCE</scope>
    <source>
        <strain evidence="1">12EGH17</strain>
    </source>
</reference>
<organism evidence="2 3">
    <name type="scientific">Sellimonas catena</name>
    <dbReference type="NCBI Taxonomy" id="2994035"/>
    <lineage>
        <taxon>Bacteria</taxon>
        <taxon>Bacillati</taxon>
        <taxon>Bacillota</taxon>
        <taxon>Clostridia</taxon>
        <taxon>Lachnospirales</taxon>
        <taxon>Lachnospiraceae</taxon>
        <taxon>Sellimonas</taxon>
    </lineage>
</organism>
<dbReference type="Proteomes" id="UP001145145">
    <property type="component" value="Unassembled WGS sequence"/>
</dbReference>
<reference evidence="1" key="2">
    <citation type="submission" date="2022-11" db="EMBL/GenBank/DDBJ databases">
        <title>Draft genome sequence of Sellimonas catena strain 12EGH17.</title>
        <authorList>
            <person name="Hisatomi A."/>
            <person name="Ohkuma M."/>
            <person name="Sakamoto M."/>
        </authorList>
    </citation>
    <scope>NUCLEOTIDE SEQUENCE</scope>
    <source>
        <strain evidence="1">12EGH17</strain>
    </source>
</reference>
<sequence length="69" mass="7743">MQCKIDVDKILNSGKPHETGKKMTNLVESNMFSTQNHKIIHKMLKTCGNQRVKHSGADKIVPVLWKGAV</sequence>
<reference evidence="2" key="4">
    <citation type="submission" date="2022-11" db="EMBL/GenBank/DDBJ databases">
        <title>Draft genome sequence of Sellimonas catena strain 18CBH55.</title>
        <authorList>
            <person name="Hisatomi A."/>
            <person name="Ohkuma M."/>
            <person name="Sakamoto M."/>
        </authorList>
    </citation>
    <scope>NUCLEOTIDE SEQUENCE</scope>
    <source>
        <strain evidence="2">18CBH55</strain>
    </source>
</reference>
<evidence type="ECO:0000313" key="2">
    <source>
        <dbReference type="EMBL" id="GLG90799.1"/>
    </source>
</evidence>
<evidence type="ECO:0000313" key="1">
    <source>
        <dbReference type="EMBL" id="GLG04722.1"/>
    </source>
</evidence>